<accession>A0A7T7WJD7</accession>
<evidence type="ECO:0000256" key="5">
    <source>
        <dbReference type="ARBA" id="ARBA00023244"/>
    </source>
</evidence>
<evidence type="ECO:0000256" key="6">
    <source>
        <dbReference type="ARBA" id="ARBA00037589"/>
    </source>
</evidence>
<dbReference type="Pfam" id="PF02602">
    <property type="entry name" value="HEM4"/>
    <property type="match status" value="1"/>
</dbReference>
<evidence type="ECO:0000256" key="8">
    <source>
        <dbReference type="ARBA" id="ARBA00048617"/>
    </source>
</evidence>
<dbReference type="InterPro" id="IPR036108">
    <property type="entry name" value="4pyrrol_syn_uPrphyn_synt_sf"/>
</dbReference>
<dbReference type="AlphaFoldDB" id="A0A7T7WJD7"/>
<dbReference type="EC" id="4.2.1.75" evidence="3 9"/>
<proteinExistence type="inferred from homology"/>
<dbReference type="GO" id="GO:0004852">
    <property type="term" value="F:uroporphyrinogen-III synthase activity"/>
    <property type="evidence" value="ECO:0007669"/>
    <property type="project" value="UniProtKB-UniRule"/>
</dbReference>
<comment type="pathway">
    <text evidence="1 9">Porphyrin-containing compound metabolism; protoporphyrin-IX biosynthesis; coproporphyrinogen-III from 5-aminolevulinate: step 3/4.</text>
</comment>
<dbReference type="Proteomes" id="UP000596079">
    <property type="component" value="Chromosome"/>
</dbReference>
<dbReference type="SUPFAM" id="SSF69618">
    <property type="entry name" value="HemD-like"/>
    <property type="match status" value="1"/>
</dbReference>
<dbReference type="InterPro" id="IPR039793">
    <property type="entry name" value="UROS/Hem4"/>
</dbReference>
<keyword evidence="4 9" id="KW-0456">Lyase</keyword>
<dbReference type="GO" id="GO:0006782">
    <property type="term" value="P:protoporphyrinogen IX biosynthetic process"/>
    <property type="evidence" value="ECO:0007669"/>
    <property type="project" value="UniProtKB-UniRule"/>
</dbReference>
<evidence type="ECO:0000256" key="2">
    <source>
        <dbReference type="ARBA" id="ARBA00008133"/>
    </source>
</evidence>
<organism evidence="11 12">
    <name type="scientific">Acinetobacter variabilis</name>
    <dbReference type="NCBI Taxonomy" id="70346"/>
    <lineage>
        <taxon>Bacteria</taxon>
        <taxon>Pseudomonadati</taxon>
        <taxon>Pseudomonadota</taxon>
        <taxon>Gammaproteobacteria</taxon>
        <taxon>Moraxellales</taxon>
        <taxon>Moraxellaceae</taxon>
        <taxon>Acinetobacter</taxon>
    </lineage>
</organism>
<evidence type="ECO:0000313" key="12">
    <source>
        <dbReference type="Proteomes" id="UP000596079"/>
    </source>
</evidence>
<evidence type="ECO:0000256" key="3">
    <source>
        <dbReference type="ARBA" id="ARBA00013109"/>
    </source>
</evidence>
<dbReference type="CDD" id="cd06578">
    <property type="entry name" value="HemD"/>
    <property type="match status" value="1"/>
</dbReference>
<evidence type="ECO:0000256" key="9">
    <source>
        <dbReference type="RuleBase" id="RU366031"/>
    </source>
</evidence>
<evidence type="ECO:0000256" key="7">
    <source>
        <dbReference type="ARBA" id="ARBA00040167"/>
    </source>
</evidence>
<evidence type="ECO:0000256" key="4">
    <source>
        <dbReference type="ARBA" id="ARBA00023239"/>
    </source>
</evidence>
<dbReference type="RefSeq" id="WP_180054095.1">
    <property type="nucleotide sequence ID" value="NZ_CP060811.1"/>
</dbReference>
<sequence>MLFINTRPSDRAANLTQALQTAQIPVIELPLLELVQQPYTDELASLFRQLPQAKLIVVVSPTAAQIGMQYLQQAGLSLHDLGSVQWVAVGKATERALASYGIQSYVPDVETSEGMLQLPVLQQLATGSTVAFWRGEGGRQFMMQHLKDQQIHILNFILYNRQCPPVTSEILAKHLTSLEANPRYAVLVSSEASWLNWLALMQPYPHLINRALYLVLGPRLAAMLGEYQQQHQAGFQFAQLEDLSGSTILQQLLMY</sequence>
<dbReference type="UniPathway" id="UPA00251">
    <property type="reaction ID" value="UER00320"/>
</dbReference>
<dbReference type="PANTHER" id="PTHR38042">
    <property type="entry name" value="UROPORPHYRINOGEN-III SYNTHASE, CHLOROPLASTIC"/>
    <property type="match status" value="1"/>
</dbReference>
<evidence type="ECO:0000259" key="10">
    <source>
        <dbReference type="Pfam" id="PF02602"/>
    </source>
</evidence>
<protein>
    <recommendedName>
        <fullName evidence="7 9">Uroporphyrinogen-III synthase</fullName>
        <ecNumber evidence="3 9">4.2.1.75</ecNumber>
    </recommendedName>
</protein>
<feature type="domain" description="Tetrapyrrole biosynthesis uroporphyrinogen III synthase" evidence="10">
    <location>
        <begin position="15"/>
        <end position="230"/>
    </location>
</feature>
<comment type="similarity">
    <text evidence="2 9">Belongs to the uroporphyrinogen-III synthase family.</text>
</comment>
<dbReference type="GO" id="GO:0006780">
    <property type="term" value="P:uroporphyrinogen III biosynthetic process"/>
    <property type="evidence" value="ECO:0007669"/>
    <property type="project" value="UniProtKB-UniRule"/>
</dbReference>
<evidence type="ECO:0000313" key="11">
    <source>
        <dbReference type="EMBL" id="QQN88313.1"/>
    </source>
</evidence>
<gene>
    <name evidence="11" type="ORF">IAQ69_01045</name>
</gene>
<dbReference type="PANTHER" id="PTHR38042:SF1">
    <property type="entry name" value="UROPORPHYRINOGEN-III SYNTHASE, CHLOROPLASTIC"/>
    <property type="match status" value="1"/>
</dbReference>
<name>A0A7T7WJD7_9GAMM</name>
<keyword evidence="5 9" id="KW-0627">Porphyrin biosynthesis</keyword>
<dbReference type="Gene3D" id="3.40.50.10090">
    <property type="match status" value="2"/>
</dbReference>
<comment type="function">
    <text evidence="6 9">Catalyzes cyclization of the linear tetrapyrrole, hydroxymethylbilane, to the macrocyclic uroporphyrinogen III.</text>
</comment>
<dbReference type="InterPro" id="IPR003754">
    <property type="entry name" value="4pyrrol_synth_uPrphyn_synth"/>
</dbReference>
<evidence type="ECO:0000256" key="1">
    <source>
        <dbReference type="ARBA" id="ARBA00004772"/>
    </source>
</evidence>
<dbReference type="EMBL" id="CP060811">
    <property type="protein sequence ID" value="QQN88313.1"/>
    <property type="molecule type" value="Genomic_DNA"/>
</dbReference>
<comment type="catalytic activity">
    <reaction evidence="8 9">
        <text>hydroxymethylbilane = uroporphyrinogen III + H2O</text>
        <dbReference type="Rhea" id="RHEA:18965"/>
        <dbReference type="ChEBI" id="CHEBI:15377"/>
        <dbReference type="ChEBI" id="CHEBI:57308"/>
        <dbReference type="ChEBI" id="CHEBI:57845"/>
        <dbReference type="EC" id="4.2.1.75"/>
    </reaction>
</comment>
<reference evidence="11 12" key="1">
    <citation type="submission" date="2020-08" db="EMBL/GenBank/DDBJ databases">
        <title>Emergence of ISAba1-mediated novel tet(X) in Acinetobacter variabilis from a chicken farm.</title>
        <authorList>
            <person name="Peng K."/>
            <person name="Li R."/>
        </authorList>
    </citation>
    <scope>NUCLEOTIDE SEQUENCE [LARGE SCALE GENOMIC DNA]</scope>
    <source>
        <strain evidence="11 12">XM9F202-2</strain>
    </source>
</reference>